<dbReference type="Pfam" id="PF00308">
    <property type="entry name" value="Bac_DnaA"/>
    <property type="match status" value="1"/>
</dbReference>
<dbReference type="Proteomes" id="UP000321353">
    <property type="component" value="Chromosome"/>
</dbReference>
<gene>
    <name evidence="11" type="primary">dnaA_1</name>
    <name evidence="11" type="ORF">Mal15_00010</name>
</gene>
<dbReference type="SMART" id="SM00382">
    <property type="entry name" value="AAA"/>
    <property type="match status" value="1"/>
</dbReference>
<dbReference type="GO" id="GO:0008289">
    <property type="term" value="F:lipid binding"/>
    <property type="evidence" value="ECO:0007669"/>
    <property type="project" value="UniProtKB-KW"/>
</dbReference>
<keyword evidence="5" id="KW-0446">Lipid-binding</keyword>
<feature type="domain" description="Chromosomal replication initiator DnaA C-terminal" evidence="10">
    <location>
        <begin position="277"/>
        <end position="346"/>
    </location>
</feature>
<evidence type="ECO:0000256" key="1">
    <source>
        <dbReference type="ARBA" id="ARBA00022490"/>
    </source>
</evidence>
<keyword evidence="4 7" id="KW-0067">ATP-binding</keyword>
<dbReference type="InterPro" id="IPR013317">
    <property type="entry name" value="DnaA_dom"/>
</dbReference>
<dbReference type="CDD" id="cd06571">
    <property type="entry name" value="Bac_DnaA_C"/>
    <property type="match status" value="1"/>
</dbReference>
<dbReference type="SMART" id="SM00760">
    <property type="entry name" value="Bac_DnaA_C"/>
    <property type="match status" value="1"/>
</dbReference>
<dbReference type="GO" id="GO:0005524">
    <property type="term" value="F:ATP binding"/>
    <property type="evidence" value="ECO:0007669"/>
    <property type="project" value="UniProtKB-KW"/>
</dbReference>
<dbReference type="InterPro" id="IPR010921">
    <property type="entry name" value="Trp_repressor/repl_initiator"/>
</dbReference>
<dbReference type="InterPro" id="IPR027417">
    <property type="entry name" value="P-loop_NTPase"/>
</dbReference>
<dbReference type="RefSeq" id="WP_199773782.1">
    <property type="nucleotide sequence ID" value="NZ_CP036264.1"/>
</dbReference>
<dbReference type="GO" id="GO:0006270">
    <property type="term" value="P:DNA replication initiation"/>
    <property type="evidence" value="ECO:0007669"/>
    <property type="project" value="InterPro"/>
</dbReference>
<dbReference type="PANTHER" id="PTHR30050:SF2">
    <property type="entry name" value="CHROMOSOMAL REPLICATION INITIATOR PROTEIN DNAA"/>
    <property type="match status" value="1"/>
</dbReference>
<dbReference type="GO" id="GO:0006275">
    <property type="term" value="P:regulation of DNA replication"/>
    <property type="evidence" value="ECO:0007669"/>
    <property type="project" value="InterPro"/>
</dbReference>
<evidence type="ECO:0000256" key="5">
    <source>
        <dbReference type="ARBA" id="ARBA00023121"/>
    </source>
</evidence>
<dbReference type="GO" id="GO:0003688">
    <property type="term" value="F:DNA replication origin binding"/>
    <property type="evidence" value="ECO:0007669"/>
    <property type="project" value="TreeGrafter"/>
</dbReference>
<dbReference type="InterPro" id="IPR013159">
    <property type="entry name" value="DnaA_C"/>
</dbReference>
<dbReference type="PANTHER" id="PTHR30050">
    <property type="entry name" value="CHROMOSOMAL REPLICATION INITIATOR PROTEIN DNAA"/>
    <property type="match status" value="1"/>
</dbReference>
<evidence type="ECO:0000256" key="4">
    <source>
        <dbReference type="ARBA" id="ARBA00022840"/>
    </source>
</evidence>
<dbReference type="InterPro" id="IPR003593">
    <property type="entry name" value="AAA+_ATPase"/>
</dbReference>
<dbReference type="SUPFAM" id="SSF48295">
    <property type="entry name" value="TrpR-like"/>
    <property type="match status" value="1"/>
</dbReference>
<evidence type="ECO:0000256" key="2">
    <source>
        <dbReference type="ARBA" id="ARBA00022705"/>
    </source>
</evidence>
<evidence type="ECO:0000259" key="10">
    <source>
        <dbReference type="SMART" id="SM00760"/>
    </source>
</evidence>
<feature type="domain" description="AAA+ ATPase" evidence="9">
    <location>
        <begin position="62"/>
        <end position="195"/>
    </location>
</feature>
<dbReference type="PRINTS" id="PR00051">
    <property type="entry name" value="DNAA"/>
</dbReference>
<evidence type="ECO:0000256" key="3">
    <source>
        <dbReference type="ARBA" id="ARBA00022741"/>
    </source>
</evidence>
<dbReference type="AlphaFoldDB" id="A0A5B9M8Q6"/>
<evidence type="ECO:0000259" key="9">
    <source>
        <dbReference type="SMART" id="SM00382"/>
    </source>
</evidence>
<accession>A0A5B9M8Q6</accession>
<organism evidence="11 12">
    <name type="scientific">Stieleria maiorica</name>
    <dbReference type="NCBI Taxonomy" id="2795974"/>
    <lineage>
        <taxon>Bacteria</taxon>
        <taxon>Pseudomonadati</taxon>
        <taxon>Planctomycetota</taxon>
        <taxon>Planctomycetia</taxon>
        <taxon>Pirellulales</taxon>
        <taxon>Pirellulaceae</taxon>
        <taxon>Stieleria</taxon>
    </lineage>
</organism>
<dbReference type="GO" id="GO:0005886">
    <property type="term" value="C:plasma membrane"/>
    <property type="evidence" value="ECO:0007669"/>
    <property type="project" value="TreeGrafter"/>
</dbReference>
<name>A0A5B9M8Q6_9BACT</name>
<dbReference type="SUPFAM" id="SSF52540">
    <property type="entry name" value="P-loop containing nucleoside triphosphate hydrolases"/>
    <property type="match status" value="1"/>
</dbReference>
<keyword evidence="12" id="KW-1185">Reference proteome</keyword>
<sequence>MNPSPAASKTETFPLERPLLRQRSRDAKLARQRAAASLPFFISGEENRLASFVAQSDPSIAMSQPILMIGPTGCGKTALVLHLAARIAASLSLGGDATAVKYSLASDFAREYAEAVAADDLPPLRETIDDAAVLVIDDLDSIAGKKAAQDELSNRIERRIAAGKPTLIASKRLPSEIRSIRPQLASRCVIGLTIPIAYPAAESRLTILRELALLRGLELSDDLIGLLDAGLRSDISVLALDSAIKQVDLFCRMNQSPPDVAAVQSAINAAGQRSEIDLGQITRIVARIWGHRTKDLRSGSRKQSVVRARSLAMLLARKFTSSSLDKIGAYFGGRDHSTVLHAIRKTETLLEQDADLSRMMVEATEKLAA</sequence>
<dbReference type="InterPro" id="IPR020591">
    <property type="entry name" value="Chromosome_initiator_DnaA-like"/>
</dbReference>
<dbReference type="Pfam" id="PF08299">
    <property type="entry name" value="Bac_DnaA_C"/>
    <property type="match status" value="1"/>
</dbReference>
<keyword evidence="1" id="KW-0963">Cytoplasm</keyword>
<dbReference type="Gene3D" id="1.10.1750.10">
    <property type="match status" value="1"/>
</dbReference>
<keyword evidence="6 7" id="KW-0238">DNA-binding</keyword>
<evidence type="ECO:0000256" key="8">
    <source>
        <dbReference type="RuleBase" id="RU004227"/>
    </source>
</evidence>
<evidence type="ECO:0000313" key="11">
    <source>
        <dbReference type="EMBL" id="QEF95975.1"/>
    </source>
</evidence>
<dbReference type="CDD" id="cd00009">
    <property type="entry name" value="AAA"/>
    <property type="match status" value="1"/>
</dbReference>
<keyword evidence="2 7" id="KW-0235">DNA replication</keyword>
<dbReference type="KEGG" id="smam:Mal15_00010"/>
<proteinExistence type="inferred from homology"/>
<evidence type="ECO:0000256" key="6">
    <source>
        <dbReference type="ARBA" id="ARBA00023125"/>
    </source>
</evidence>
<dbReference type="EMBL" id="CP036264">
    <property type="protein sequence ID" value="QEF95975.1"/>
    <property type="molecule type" value="Genomic_DNA"/>
</dbReference>
<dbReference type="Gene3D" id="3.40.50.300">
    <property type="entry name" value="P-loop containing nucleotide triphosphate hydrolases"/>
    <property type="match status" value="1"/>
</dbReference>
<comment type="similarity">
    <text evidence="8">Belongs to the DnaA family.</text>
</comment>
<evidence type="ECO:0000256" key="7">
    <source>
        <dbReference type="RuleBase" id="RU000577"/>
    </source>
</evidence>
<evidence type="ECO:0000313" key="12">
    <source>
        <dbReference type="Proteomes" id="UP000321353"/>
    </source>
</evidence>
<protein>
    <recommendedName>
        <fullName evidence="7">Chromosomal replication initiator protein DnaA</fullName>
    </recommendedName>
</protein>
<comment type="function">
    <text evidence="7">Plays an essential role in the initiation and regulation of chromosomal replication. ATP-DnaA binds to the origin of replication (oriC) to initiate formation of the DNA replication initiation complex once per cell cycle. Binds the DnaA box (a 9 base pair repeat at the origin) and separates the double-stranded (ds)DNA. Forms a right-handed helical filament on oriC DNA; dsDNA binds to the exterior of the filament while single-stranded (ss)DNA is stabiized in the filament's interior. The ATP-DnaA-oriC complex binds and stabilizes one strand of the AT-rich DNA unwinding element (DUE), permitting loading of DNA polymerase. After initiation quickly degrades to an ADP-DnaA complex that is not apt for DNA replication. Binds acidic phospholipids.</text>
</comment>
<reference evidence="11 12" key="1">
    <citation type="submission" date="2019-02" db="EMBL/GenBank/DDBJ databases">
        <title>Planctomycetal bacteria perform biofilm scaping via a novel small molecule.</title>
        <authorList>
            <person name="Jeske O."/>
            <person name="Boedeker C."/>
            <person name="Wiegand S."/>
            <person name="Breitling P."/>
            <person name="Kallscheuer N."/>
            <person name="Jogler M."/>
            <person name="Rohde M."/>
            <person name="Petersen J."/>
            <person name="Medema M.H."/>
            <person name="Surup F."/>
            <person name="Jogler C."/>
        </authorList>
    </citation>
    <scope>NUCLEOTIDE SEQUENCE [LARGE SCALE GENOMIC DNA]</scope>
    <source>
        <strain evidence="11 12">Mal15</strain>
    </source>
</reference>
<keyword evidence="3 7" id="KW-0547">Nucleotide-binding</keyword>